<proteinExistence type="predicted"/>
<name>B0JRD2_MICAN</name>
<keyword evidence="2" id="KW-1185">Reference proteome</keyword>
<dbReference type="KEGG" id="mar:MAE_01550"/>
<dbReference type="Proteomes" id="UP000001510">
    <property type="component" value="Chromosome"/>
</dbReference>
<dbReference type="EnsemblBacteria" id="BAF99976">
    <property type="protein sequence ID" value="BAF99976"/>
    <property type="gene ID" value="MAE_01550"/>
</dbReference>
<dbReference type="AlphaFoldDB" id="B0JRD2"/>
<dbReference type="HOGENOM" id="CLU_2274107_0_0_3"/>
<gene>
    <name evidence="1" type="ordered locus">MAE_01550</name>
</gene>
<dbReference type="EMBL" id="AP009552">
    <property type="protein sequence ID" value="BAF99976.1"/>
    <property type="molecule type" value="Genomic_DNA"/>
</dbReference>
<organism evidence="1 2">
    <name type="scientific">Microcystis aeruginosa (strain NIES-843 / IAM M-2473)</name>
    <dbReference type="NCBI Taxonomy" id="449447"/>
    <lineage>
        <taxon>Bacteria</taxon>
        <taxon>Bacillati</taxon>
        <taxon>Cyanobacteriota</taxon>
        <taxon>Cyanophyceae</taxon>
        <taxon>Oscillatoriophycideae</taxon>
        <taxon>Chroococcales</taxon>
        <taxon>Microcystaceae</taxon>
        <taxon>Microcystis</taxon>
    </lineage>
</organism>
<evidence type="ECO:0000313" key="1">
    <source>
        <dbReference type="EMBL" id="BAF99976.1"/>
    </source>
</evidence>
<sequence length="102" mass="11166">MIALRSFGHYLHCCLVSSTSLVASYRLRIKLRLSADFSLSTCKANPHIGQTIGSPESNIGIVVGIVKLHSGQGTPFWLVGLRRFRSAKKAQTITGQRVNLDL</sequence>
<evidence type="ECO:0000313" key="2">
    <source>
        <dbReference type="Proteomes" id="UP000001510"/>
    </source>
</evidence>
<accession>B0JRD2</accession>
<dbReference type="PaxDb" id="449447-MAE_01550"/>
<reference evidence="1 2" key="1">
    <citation type="journal article" date="2007" name="DNA Res.">
        <title>Complete genomic structure of the bloom-forming toxic cyanobacterium Microcystis aeruginosa NIES-843.</title>
        <authorList>
            <person name="Kaneko T."/>
            <person name="Nakajima N."/>
            <person name="Okamoto S."/>
            <person name="Suzuki I."/>
            <person name="Tanabe Y."/>
            <person name="Tamaoki M."/>
            <person name="Nakamura Y."/>
            <person name="Kasai F."/>
            <person name="Watanabe A."/>
            <person name="Kawashima K."/>
            <person name="Kishida Y."/>
            <person name="Ono A."/>
            <person name="Shimizu Y."/>
            <person name="Takahashi C."/>
            <person name="Minami C."/>
            <person name="Fujishiro T."/>
            <person name="Kohara M."/>
            <person name="Katoh M."/>
            <person name="Nakazaki N."/>
            <person name="Nakayama S."/>
            <person name="Yamada M."/>
            <person name="Tabata S."/>
            <person name="Watanabe M.M."/>
        </authorList>
    </citation>
    <scope>NUCLEOTIDE SEQUENCE [LARGE SCALE GENOMIC DNA]</scope>
    <source>
        <strain evidence="2">NIES-843 / IAM M-247</strain>
    </source>
</reference>
<protein>
    <submittedName>
        <fullName evidence="1">Uncharacterized protein</fullName>
    </submittedName>
</protein>